<feature type="compositionally biased region" description="Low complexity" evidence="1">
    <location>
        <begin position="109"/>
        <end position="125"/>
    </location>
</feature>
<evidence type="ECO:0000256" key="1">
    <source>
        <dbReference type="SAM" id="MobiDB-lite"/>
    </source>
</evidence>
<dbReference type="AlphaFoldDB" id="A0A2T7C190"/>
<evidence type="ECO:0000313" key="3">
    <source>
        <dbReference type="Proteomes" id="UP000244336"/>
    </source>
</evidence>
<dbReference type="EMBL" id="CM009757">
    <property type="protein sequence ID" value="PUZ37110.1"/>
    <property type="molecule type" value="Genomic_DNA"/>
</dbReference>
<name>A0A2T7C190_9POAL</name>
<sequence>MSSSPTFHGIGAANSKGNGLKGHLTSERGQTKNDTQAHRKQRSGSSKRAEKLPKKNFGLSVAGRYGTVAPCSVVGVRSLHAVFPAVRQHRSREGAARPPGQRRGREAGASRAHARAAATGSLARRLPPFRPNFPTGPRDANAGRAFVHPAGVCAATAKALVPSGSNGLARPRRSGRCSVVW</sequence>
<dbReference type="Proteomes" id="UP000244336">
    <property type="component" value="Chromosome 9"/>
</dbReference>
<proteinExistence type="predicted"/>
<dbReference type="Gramene" id="PUZ37110">
    <property type="protein sequence ID" value="PUZ37110"/>
    <property type="gene ID" value="GQ55_9G091700"/>
</dbReference>
<feature type="region of interest" description="Disordered" evidence="1">
    <location>
        <begin position="1"/>
        <end position="52"/>
    </location>
</feature>
<reference evidence="2 3" key="1">
    <citation type="submission" date="2018-04" db="EMBL/GenBank/DDBJ databases">
        <title>WGS assembly of Panicum hallii var. hallii HAL2.</title>
        <authorList>
            <person name="Lovell J."/>
            <person name="Jenkins J."/>
            <person name="Lowry D."/>
            <person name="Mamidi S."/>
            <person name="Sreedasyam A."/>
            <person name="Weng X."/>
            <person name="Barry K."/>
            <person name="Bonette J."/>
            <person name="Campitelli B."/>
            <person name="Daum C."/>
            <person name="Gordon S."/>
            <person name="Gould B."/>
            <person name="Lipzen A."/>
            <person name="MacQueen A."/>
            <person name="Palacio-Mejia J."/>
            <person name="Plott C."/>
            <person name="Shakirov E."/>
            <person name="Shu S."/>
            <person name="Yoshinaga Y."/>
            <person name="Zane M."/>
            <person name="Rokhsar D."/>
            <person name="Grimwood J."/>
            <person name="Schmutz J."/>
            <person name="Juenger T."/>
        </authorList>
    </citation>
    <scope>NUCLEOTIDE SEQUENCE [LARGE SCALE GENOMIC DNA]</scope>
    <source>
        <strain evidence="3">cv. HAL2</strain>
    </source>
</reference>
<organism evidence="2 3">
    <name type="scientific">Panicum hallii var. hallii</name>
    <dbReference type="NCBI Taxonomy" id="1504633"/>
    <lineage>
        <taxon>Eukaryota</taxon>
        <taxon>Viridiplantae</taxon>
        <taxon>Streptophyta</taxon>
        <taxon>Embryophyta</taxon>
        <taxon>Tracheophyta</taxon>
        <taxon>Spermatophyta</taxon>
        <taxon>Magnoliopsida</taxon>
        <taxon>Liliopsida</taxon>
        <taxon>Poales</taxon>
        <taxon>Poaceae</taxon>
        <taxon>PACMAD clade</taxon>
        <taxon>Panicoideae</taxon>
        <taxon>Panicodae</taxon>
        <taxon>Paniceae</taxon>
        <taxon>Panicinae</taxon>
        <taxon>Panicum</taxon>
        <taxon>Panicum sect. Panicum</taxon>
    </lineage>
</organism>
<keyword evidence="3" id="KW-1185">Reference proteome</keyword>
<protein>
    <submittedName>
        <fullName evidence="2">Uncharacterized protein</fullName>
    </submittedName>
</protein>
<evidence type="ECO:0000313" key="2">
    <source>
        <dbReference type="EMBL" id="PUZ37110.1"/>
    </source>
</evidence>
<gene>
    <name evidence="2" type="ORF">GQ55_9G091700</name>
</gene>
<feature type="region of interest" description="Disordered" evidence="1">
    <location>
        <begin position="87"/>
        <end position="137"/>
    </location>
</feature>
<accession>A0A2T7C190</accession>
<feature type="compositionally biased region" description="Basic and acidic residues" evidence="1">
    <location>
        <begin position="24"/>
        <end position="37"/>
    </location>
</feature>